<feature type="compositionally biased region" description="Basic residues" evidence="1">
    <location>
        <begin position="205"/>
        <end position="219"/>
    </location>
</feature>
<comment type="caution">
    <text evidence="2">The sequence shown here is derived from an EMBL/GenBank/DDBJ whole genome shotgun (WGS) entry which is preliminary data.</text>
</comment>
<sequence>MSQEGYIHSQVTDLDTAVIGEELYPTPSKKRELKNHRKILKLQEKFNTLTSDYLCIKEDNHYLRMEAKFWKNKVGELLAMQKVYLLENIADAEMKKIAPGRTGQYGQVRDNRKKNKDFQKSVEILRQKELKEIKQKQNLFRAREIRLSQPDRPIKSIFKAPNSIRKSPSKHRVRFREEDIEDSENEKNDSKSSKIIPNPTFLITKAKRPVTRARIKSRSPTKAAPVTKKIPNPVLPKISKPKVVDLPQKATVSTSKMSSLRPKTQNLPPKDA</sequence>
<evidence type="ECO:0000313" key="2">
    <source>
        <dbReference type="EMBL" id="CAI2377480.1"/>
    </source>
</evidence>
<keyword evidence="3" id="KW-1185">Reference proteome</keyword>
<name>A0AAD2D2A3_EUPCR</name>
<dbReference type="Proteomes" id="UP001295684">
    <property type="component" value="Unassembled WGS sequence"/>
</dbReference>
<proteinExistence type="predicted"/>
<accession>A0AAD2D2A3</accession>
<feature type="compositionally biased region" description="Polar residues" evidence="1">
    <location>
        <begin position="250"/>
        <end position="272"/>
    </location>
</feature>
<evidence type="ECO:0000256" key="1">
    <source>
        <dbReference type="SAM" id="MobiDB-lite"/>
    </source>
</evidence>
<organism evidence="2 3">
    <name type="scientific">Euplotes crassus</name>
    <dbReference type="NCBI Taxonomy" id="5936"/>
    <lineage>
        <taxon>Eukaryota</taxon>
        <taxon>Sar</taxon>
        <taxon>Alveolata</taxon>
        <taxon>Ciliophora</taxon>
        <taxon>Intramacronucleata</taxon>
        <taxon>Spirotrichea</taxon>
        <taxon>Hypotrichia</taxon>
        <taxon>Euplotida</taxon>
        <taxon>Euplotidae</taxon>
        <taxon>Moneuplotes</taxon>
    </lineage>
</organism>
<dbReference type="EMBL" id="CAMPGE010019123">
    <property type="protein sequence ID" value="CAI2377480.1"/>
    <property type="molecule type" value="Genomic_DNA"/>
</dbReference>
<dbReference type="AlphaFoldDB" id="A0AAD2D2A3"/>
<evidence type="ECO:0000313" key="3">
    <source>
        <dbReference type="Proteomes" id="UP001295684"/>
    </source>
</evidence>
<gene>
    <name evidence="2" type="ORF">ECRASSUSDP1_LOCUS18866</name>
</gene>
<feature type="region of interest" description="Disordered" evidence="1">
    <location>
        <begin position="159"/>
        <end position="272"/>
    </location>
</feature>
<protein>
    <submittedName>
        <fullName evidence="2">Uncharacterized protein</fullName>
    </submittedName>
</protein>
<reference evidence="2" key="1">
    <citation type="submission" date="2023-07" db="EMBL/GenBank/DDBJ databases">
        <authorList>
            <consortium name="AG Swart"/>
            <person name="Singh M."/>
            <person name="Singh A."/>
            <person name="Seah K."/>
            <person name="Emmerich C."/>
        </authorList>
    </citation>
    <scope>NUCLEOTIDE SEQUENCE</scope>
    <source>
        <strain evidence="2">DP1</strain>
    </source>
</reference>